<name>A0A811LKK3_9BILA</name>
<dbReference type="Proteomes" id="UP000614601">
    <property type="component" value="Unassembled WGS sequence"/>
</dbReference>
<evidence type="ECO:0000313" key="3">
    <source>
        <dbReference type="Proteomes" id="UP000614601"/>
    </source>
</evidence>
<accession>A0A811LKK3</accession>
<keyword evidence="3" id="KW-1185">Reference proteome</keyword>
<gene>
    <name evidence="2" type="ORF">BOKJ2_LOCUS12275</name>
</gene>
<keyword evidence="1" id="KW-0472">Membrane</keyword>
<dbReference type="EMBL" id="CAJFCW020000006">
    <property type="protein sequence ID" value="CAG9123459.1"/>
    <property type="molecule type" value="Genomic_DNA"/>
</dbReference>
<proteinExistence type="predicted"/>
<keyword evidence="1" id="KW-1133">Transmembrane helix</keyword>
<organism evidence="2 3">
    <name type="scientific">Bursaphelenchus okinawaensis</name>
    <dbReference type="NCBI Taxonomy" id="465554"/>
    <lineage>
        <taxon>Eukaryota</taxon>
        <taxon>Metazoa</taxon>
        <taxon>Ecdysozoa</taxon>
        <taxon>Nematoda</taxon>
        <taxon>Chromadorea</taxon>
        <taxon>Rhabditida</taxon>
        <taxon>Tylenchina</taxon>
        <taxon>Tylenchomorpha</taxon>
        <taxon>Aphelenchoidea</taxon>
        <taxon>Aphelenchoididae</taxon>
        <taxon>Bursaphelenchus</taxon>
    </lineage>
</organism>
<protein>
    <submittedName>
        <fullName evidence="2">Uncharacterized protein</fullName>
    </submittedName>
</protein>
<sequence length="131" mass="15535">MEDLTLQAKPTWLFGLPFENKDDDVDYEFISLPVLLLLQLIFFVVLILFVTLKVGITIHRRRMLRSMNQKIDKENFRLLDHAHSIDRRTVIIKQLMVKQIKAYTHGNRQKLTNHRNHFANVYSYEVIANAQ</sequence>
<dbReference type="EMBL" id="CAJFDH010000006">
    <property type="protein sequence ID" value="CAD5227642.1"/>
    <property type="molecule type" value="Genomic_DNA"/>
</dbReference>
<feature type="transmembrane region" description="Helical" evidence="1">
    <location>
        <begin position="30"/>
        <end position="56"/>
    </location>
</feature>
<keyword evidence="1" id="KW-0812">Transmembrane</keyword>
<reference evidence="2" key="1">
    <citation type="submission" date="2020-09" db="EMBL/GenBank/DDBJ databases">
        <authorList>
            <person name="Kikuchi T."/>
        </authorList>
    </citation>
    <scope>NUCLEOTIDE SEQUENCE</scope>
    <source>
        <strain evidence="2">SH1</strain>
    </source>
</reference>
<evidence type="ECO:0000313" key="2">
    <source>
        <dbReference type="EMBL" id="CAD5227642.1"/>
    </source>
</evidence>
<dbReference type="AlphaFoldDB" id="A0A811LKK3"/>
<evidence type="ECO:0000256" key="1">
    <source>
        <dbReference type="SAM" id="Phobius"/>
    </source>
</evidence>
<comment type="caution">
    <text evidence="2">The sequence shown here is derived from an EMBL/GenBank/DDBJ whole genome shotgun (WGS) entry which is preliminary data.</text>
</comment>
<dbReference type="Proteomes" id="UP000783686">
    <property type="component" value="Unassembled WGS sequence"/>
</dbReference>